<evidence type="ECO:0000256" key="7">
    <source>
        <dbReference type="ARBA" id="ARBA00022993"/>
    </source>
</evidence>
<evidence type="ECO:0000313" key="11">
    <source>
        <dbReference type="Proteomes" id="UP000671913"/>
    </source>
</evidence>
<dbReference type="KEGG" id="aaut:ACETAC_02950"/>
<dbReference type="PANTHER" id="PTHR10695:SF46">
    <property type="entry name" value="BIFUNCTIONAL COENZYME A SYNTHASE-RELATED"/>
    <property type="match status" value="1"/>
</dbReference>
<comment type="function">
    <text evidence="8">Catalyzes the phosphorylation of the 3'-hydroxyl group of dephosphocoenzyme A to form coenzyme A.</text>
</comment>
<dbReference type="AlphaFoldDB" id="A0A975AWU5"/>
<evidence type="ECO:0000256" key="9">
    <source>
        <dbReference type="NCBIfam" id="TIGR00152"/>
    </source>
</evidence>
<proteinExistence type="inferred from homology"/>
<dbReference type="InterPro" id="IPR027417">
    <property type="entry name" value="P-loop_NTPase"/>
</dbReference>
<dbReference type="PANTHER" id="PTHR10695">
    <property type="entry name" value="DEPHOSPHO-COA KINASE-RELATED"/>
    <property type="match status" value="1"/>
</dbReference>
<keyword evidence="3 8" id="KW-0808">Transferase</keyword>
<dbReference type="NCBIfam" id="TIGR00152">
    <property type="entry name" value="dephospho-CoA kinase"/>
    <property type="match status" value="1"/>
</dbReference>
<dbReference type="EC" id="2.7.1.24" evidence="8 9"/>
<accession>A0A975AWU5</accession>
<dbReference type="EMBL" id="CP060096">
    <property type="protein sequence ID" value="QSZ27861.1"/>
    <property type="molecule type" value="Genomic_DNA"/>
</dbReference>
<comment type="pathway">
    <text evidence="8">Cofactor biosynthesis; coenzyme A biosynthesis; CoA from (R)-pantothenate: step 5/5.</text>
</comment>
<dbReference type="GO" id="GO:0005524">
    <property type="term" value="F:ATP binding"/>
    <property type="evidence" value="ECO:0007669"/>
    <property type="project" value="UniProtKB-UniRule"/>
</dbReference>
<gene>
    <name evidence="8" type="primary">coaE</name>
    <name evidence="10" type="ORF">ACETAC_02950</name>
</gene>
<dbReference type="HAMAP" id="MF_00376">
    <property type="entry name" value="Dephospho_CoA_kinase"/>
    <property type="match status" value="1"/>
</dbReference>
<dbReference type="RefSeq" id="WP_284680580.1">
    <property type="nucleotide sequence ID" value="NZ_CP060096.1"/>
</dbReference>
<dbReference type="GO" id="GO:0005737">
    <property type="term" value="C:cytoplasm"/>
    <property type="evidence" value="ECO:0007669"/>
    <property type="project" value="UniProtKB-SubCell"/>
</dbReference>
<dbReference type="GO" id="GO:0004140">
    <property type="term" value="F:dephospho-CoA kinase activity"/>
    <property type="evidence" value="ECO:0007669"/>
    <property type="project" value="UniProtKB-UniRule"/>
</dbReference>
<keyword evidence="6 8" id="KW-0067">ATP-binding</keyword>
<dbReference type="FunFam" id="3.40.50.300:FF:000991">
    <property type="entry name" value="Dephospho-CoA kinase"/>
    <property type="match status" value="1"/>
</dbReference>
<evidence type="ECO:0000256" key="8">
    <source>
        <dbReference type="HAMAP-Rule" id="MF_00376"/>
    </source>
</evidence>
<keyword evidence="11" id="KW-1185">Reference proteome</keyword>
<comment type="similarity">
    <text evidence="1 8">Belongs to the CoaE family.</text>
</comment>
<comment type="subcellular location">
    <subcellularLocation>
        <location evidence="8">Cytoplasm</location>
    </subcellularLocation>
</comment>
<dbReference type="GO" id="GO:0015937">
    <property type="term" value="P:coenzyme A biosynthetic process"/>
    <property type="evidence" value="ECO:0007669"/>
    <property type="project" value="UniProtKB-UniRule"/>
</dbReference>
<evidence type="ECO:0000256" key="1">
    <source>
        <dbReference type="ARBA" id="ARBA00009018"/>
    </source>
</evidence>
<comment type="catalytic activity">
    <reaction evidence="8">
        <text>3'-dephospho-CoA + ATP = ADP + CoA + H(+)</text>
        <dbReference type="Rhea" id="RHEA:18245"/>
        <dbReference type="ChEBI" id="CHEBI:15378"/>
        <dbReference type="ChEBI" id="CHEBI:30616"/>
        <dbReference type="ChEBI" id="CHEBI:57287"/>
        <dbReference type="ChEBI" id="CHEBI:57328"/>
        <dbReference type="ChEBI" id="CHEBI:456216"/>
        <dbReference type="EC" id="2.7.1.24"/>
    </reaction>
</comment>
<evidence type="ECO:0000313" key="10">
    <source>
        <dbReference type="EMBL" id="QSZ27861.1"/>
    </source>
</evidence>
<evidence type="ECO:0000256" key="5">
    <source>
        <dbReference type="ARBA" id="ARBA00022777"/>
    </source>
</evidence>
<protein>
    <recommendedName>
        <fullName evidence="8 9">Dephospho-CoA kinase</fullName>
        <ecNumber evidence="8 9">2.7.1.24</ecNumber>
    </recommendedName>
    <alternativeName>
        <fullName evidence="8">Dephosphocoenzyme A kinase</fullName>
    </alternativeName>
</protein>
<dbReference type="Gene3D" id="3.40.50.300">
    <property type="entry name" value="P-loop containing nucleotide triphosphate hydrolases"/>
    <property type="match status" value="1"/>
</dbReference>
<evidence type="ECO:0000256" key="2">
    <source>
        <dbReference type="ARBA" id="ARBA00022490"/>
    </source>
</evidence>
<keyword evidence="4 8" id="KW-0547">Nucleotide-binding</keyword>
<reference evidence="10" key="1">
    <citation type="submission" date="2020-08" db="EMBL/GenBank/DDBJ databases">
        <title>Genomic insights into the carbon and energy metabolism of the first obligate autotrophic acetogenic bacterium Aceticella autotrophica gen. nov., sp. nov.</title>
        <authorList>
            <person name="Toshchakov S.V."/>
            <person name="Elcheninov A.G."/>
            <person name="Kublanov I.V."/>
            <person name="Frolov E.N."/>
            <person name="Lebedinsky A.V."/>
        </authorList>
    </citation>
    <scope>NUCLEOTIDE SEQUENCE</scope>
    <source>
        <strain evidence="10">3443-3Ac</strain>
    </source>
</reference>
<organism evidence="10 11">
    <name type="scientific">Aceticella autotrophica</name>
    <dbReference type="NCBI Taxonomy" id="2755338"/>
    <lineage>
        <taxon>Bacteria</taxon>
        <taxon>Bacillati</taxon>
        <taxon>Bacillota</taxon>
        <taxon>Clostridia</taxon>
        <taxon>Thermoanaerobacterales</taxon>
        <taxon>Thermoanaerobacteraceae</taxon>
        <taxon>Aceticella</taxon>
    </lineage>
</organism>
<dbReference type="CDD" id="cd02022">
    <property type="entry name" value="DPCK"/>
    <property type="match status" value="1"/>
</dbReference>
<dbReference type="Pfam" id="PF01121">
    <property type="entry name" value="CoaE"/>
    <property type="match status" value="1"/>
</dbReference>
<sequence>MKVIGLTGGIASGKTTVSDILKGHGAVIIDADKISRKIFIKDSPVYKEVVKEFGNSVLKGDGEIDRKKLGNIVFNDYNKLKKLNEITHPVIIEDIKEKIEKERSIGKEKAVILDAALLIESKLYEIVDEVWLIVVDTKTQIDRLMERDKLSYEDAANRIKSQMPIEDKMKHADFLINNCRDINTLKKQIDLFWERFALK</sequence>
<dbReference type="Proteomes" id="UP000671913">
    <property type="component" value="Chromosome"/>
</dbReference>
<keyword evidence="5 8" id="KW-0418">Kinase</keyword>
<evidence type="ECO:0000256" key="3">
    <source>
        <dbReference type="ARBA" id="ARBA00022679"/>
    </source>
</evidence>
<dbReference type="PROSITE" id="PS51219">
    <property type="entry name" value="DPCK"/>
    <property type="match status" value="1"/>
</dbReference>
<name>A0A975AWU5_9THEO</name>
<feature type="binding site" evidence="8">
    <location>
        <begin position="11"/>
        <end position="16"/>
    </location>
    <ligand>
        <name>ATP</name>
        <dbReference type="ChEBI" id="CHEBI:30616"/>
    </ligand>
</feature>
<keyword evidence="7 8" id="KW-0173">Coenzyme A biosynthesis</keyword>
<evidence type="ECO:0000256" key="4">
    <source>
        <dbReference type="ARBA" id="ARBA00022741"/>
    </source>
</evidence>
<dbReference type="SUPFAM" id="SSF52540">
    <property type="entry name" value="P-loop containing nucleoside triphosphate hydrolases"/>
    <property type="match status" value="1"/>
</dbReference>
<dbReference type="InterPro" id="IPR001977">
    <property type="entry name" value="Depp_CoAkinase"/>
</dbReference>
<keyword evidence="2 8" id="KW-0963">Cytoplasm</keyword>
<evidence type="ECO:0000256" key="6">
    <source>
        <dbReference type="ARBA" id="ARBA00022840"/>
    </source>
</evidence>